<reference evidence="13 14" key="2">
    <citation type="submission" date="2019-07" db="EMBL/GenBank/DDBJ databases">
        <title>Complete Genome Sequence of Leptotrichia trevisanii Strain JMUB3935.</title>
        <authorList>
            <person name="Watanabe S."/>
            <person name="Cui L."/>
        </authorList>
    </citation>
    <scope>NUCLEOTIDE SEQUENCE [LARGE SCALE GENOMIC DNA]</scope>
    <source>
        <strain evidence="13 14">JMUB3935</strain>
    </source>
</reference>
<dbReference type="InterPro" id="IPR000515">
    <property type="entry name" value="MetI-like"/>
</dbReference>
<dbReference type="InterPro" id="IPR035906">
    <property type="entry name" value="MetI-like_sf"/>
</dbReference>
<keyword evidence="7 9" id="KW-1133">Transmembrane helix</keyword>
<keyword evidence="6 9" id="KW-0812">Transmembrane</keyword>
<comment type="subcellular location">
    <subcellularLocation>
        <location evidence="1 9">Cell membrane</location>
        <topology evidence="1 9">Multi-pass membrane protein</topology>
    </subcellularLocation>
</comment>
<gene>
    <name evidence="12" type="ORF">JMUB3870_1149</name>
    <name evidence="13" type="ORF">JMUB3935_1146</name>
</gene>
<dbReference type="AlphaFoldDB" id="A0A510KKE1"/>
<keyword evidence="15" id="KW-1185">Reference proteome</keyword>
<evidence type="ECO:0000313" key="15">
    <source>
        <dbReference type="Proteomes" id="UP000422644"/>
    </source>
</evidence>
<evidence type="ECO:0000256" key="1">
    <source>
        <dbReference type="ARBA" id="ARBA00004651"/>
    </source>
</evidence>
<evidence type="ECO:0000313" key="13">
    <source>
        <dbReference type="EMBL" id="BBM52168.1"/>
    </source>
</evidence>
<dbReference type="PROSITE" id="PS50928">
    <property type="entry name" value="ABC_TM1"/>
    <property type="match status" value="1"/>
</dbReference>
<evidence type="ECO:0000256" key="7">
    <source>
        <dbReference type="ARBA" id="ARBA00022989"/>
    </source>
</evidence>
<dbReference type="RefSeq" id="WP_026749075.1">
    <property type="nucleotide sequence ID" value="NZ_AP019831.1"/>
</dbReference>
<reference evidence="12 15" key="1">
    <citation type="submission" date="2019-07" db="EMBL/GenBank/DDBJ databases">
        <title>Complete Genome Sequence of Leptotrichia trevisanii Strain JMUB3870.</title>
        <authorList>
            <person name="Watanabe S."/>
            <person name="Cui L."/>
        </authorList>
    </citation>
    <scope>NUCLEOTIDE SEQUENCE [LARGE SCALE GENOMIC DNA]</scope>
    <source>
        <strain evidence="12 15">JMUB3870</strain>
    </source>
</reference>
<evidence type="ECO:0000313" key="14">
    <source>
        <dbReference type="Proteomes" id="UP000321378"/>
    </source>
</evidence>
<dbReference type="Gene3D" id="1.10.3720.10">
    <property type="entry name" value="MetI-like"/>
    <property type="match status" value="1"/>
</dbReference>
<evidence type="ECO:0000256" key="8">
    <source>
        <dbReference type="ARBA" id="ARBA00023136"/>
    </source>
</evidence>
<dbReference type="InterPro" id="IPR035277">
    <property type="entry name" value="MalF_N"/>
</dbReference>
<dbReference type="STRING" id="1122173.GCA_000482505_00147"/>
<dbReference type="PANTHER" id="PTHR47314">
    <property type="entry name" value="MALTOSE/MALTODEXTRIN TRANSPORT SYSTEM PERMEASE PROTEIN MALF"/>
    <property type="match status" value="1"/>
</dbReference>
<evidence type="ECO:0000256" key="6">
    <source>
        <dbReference type="ARBA" id="ARBA00022692"/>
    </source>
</evidence>
<sequence length="427" mass="47794">MNKEKKFLIASALLPGAGQFLAGHIVKGILFVVMHLLMGGILLAGLFSNVIYKFISLGDKPEVRTIFKTTAGDNSLDYLVNGALFFIILILFTIFYVYNLKDAKKLGKFIDEGNSLPKGEKYRDYVMDEFFMPTFLTPGALGTIFIVFFPMLLTVLIAFTNYSGPDHLPPKNLFDWIGFQNFVRLIKYKELSKTFFVVAGWTLVWAILTTIFNFAAGLLLALITNSRRIKFKGFWRAIFILPYAVPAFVSLLVFRLMFNGLGPINALLHTNIPFLTDPTGAKIIAILVNTWLGAPYFMVLISGALTNISSSLYEAADIDGATEWQKFKNITFPMLWLQLGSTMILTFAFNFNNFGAIYLLTNGLPADSSLRYAGHTDILVSWIYKLTMDNNLFSLAATVTIFIFLFVASISLLTLARSKTFNQEAVL</sequence>
<feature type="transmembrane region" description="Helical" evidence="9">
    <location>
        <begin position="32"/>
        <end position="55"/>
    </location>
</feature>
<keyword evidence="5 10" id="KW-0762">Sugar transport</keyword>
<accession>A0A510KKE1</accession>
<comment type="function">
    <text evidence="10">Part of the ABC transporter complex MalEFGK involved in maltose/maltodextrin import. Probably responsible for the translocation of the substrate across the membrane.</text>
</comment>
<dbReference type="CDD" id="cd06261">
    <property type="entry name" value="TM_PBP2"/>
    <property type="match status" value="1"/>
</dbReference>
<feature type="transmembrane region" description="Helical" evidence="9">
    <location>
        <begin position="76"/>
        <end position="98"/>
    </location>
</feature>
<evidence type="ECO:0000256" key="9">
    <source>
        <dbReference type="RuleBase" id="RU363032"/>
    </source>
</evidence>
<dbReference type="SUPFAM" id="SSF160964">
    <property type="entry name" value="MalF N-terminal region-like"/>
    <property type="match status" value="1"/>
</dbReference>
<dbReference type="GO" id="GO:1990060">
    <property type="term" value="C:maltose transport complex"/>
    <property type="evidence" value="ECO:0007669"/>
    <property type="project" value="TreeGrafter"/>
</dbReference>
<dbReference type="PANTHER" id="PTHR47314:SF1">
    <property type="entry name" value="MALTOSE_MALTODEXTRIN TRANSPORT SYSTEM PERMEASE PROTEIN MALF"/>
    <property type="match status" value="1"/>
</dbReference>
<dbReference type="EMBL" id="AP019840">
    <property type="protein sequence ID" value="BBM52168.1"/>
    <property type="molecule type" value="Genomic_DNA"/>
</dbReference>
<dbReference type="EMBL" id="AP019831">
    <property type="protein sequence ID" value="BBM45031.1"/>
    <property type="molecule type" value="Genomic_DNA"/>
</dbReference>
<evidence type="ECO:0000256" key="4">
    <source>
        <dbReference type="ARBA" id="ARBA00022475"/>
    </source>
</evidence>
<evidence type="ECO:0000259" key="11">
    <source>
        <dbReference type="PROSITE" id="PS50928"/>
    </source>
</evidence>
<evidence type="ECO:0000256" key="10">
    <source>
        <dbReference type="RuleBase" id="RU367050"/>
    </source>
</evidence>
<dbReference type="SUPFAM" id="SSF161098">
    <property type="entry name" value="MetI-like"/>
    <property type="match status" value="1"/>
</dbReference>
<comment type="similarity">
    <text evidence="2 10">Belongs to the binding-protein-dependent transport system permease family. MalFG subfamily.</text>
</comment>
<dbReference type="GO" id="GO:0042956">
    <property type="term" value="P:maltodextrin transmembrane transport"/>
    <property type="evidence" value="ECO:0007669"/>
    <property type="project" value="TreeGrafter"/>
</dbReference>
<feature type="transmembrane region" description="Helical" evidence="9">
    <location>
        <begin position="194"/>
        <end position="222"/>
    </location>
</feature>
<organism evidence="13 14">
    <name type="scientific">Leptotrichia trevisanii</name>
    <dbReference type="NCBI Taxonomy" id="109328"/>
    <lineage>
        <taxon>Bacteria</taxon>
        <taxon>Fusobacteriati</taxon>
        <taxon>Fusobacteriota</taxon>
        <taxon>Fusobacteriia</taxon>
        <taxon>Fusobacteriales</taxon>
        <taxon>Leptotrichiaceae</taxon>
        <taxon>Leptotrichia</taxon>
    </lineage>
</organism>
<feature type="transmembrane region" description="Helical" evidence="9">
    <location>
        <begin position="335"/>
        <end position="360"/>
    </location>
</feature>
<feature type="transmembrane region" description="Helical" evidence="9">
    <location>
        <begin position="234"/>
        <end position="258"/>
    </location>
</feature>
<name>A0A510KKE1_9FUSO</name>
<evidence type="ECO:0000313" key="12">
    <source>
        <dbReference type="EMBL" id="BBM45031.1"/>
    </source>
</evidence>
<protein>
    <recommendedName>
        <fullName evidence="10">Maltose/maltodextrin transport system permease protein</fullName>
    </recommendedName>
</protein>
<dbReference type="Pfam" id="PF00528">
    <property type="entry name" value="BPD_transp_1"/>
    <property type="match status" value="1"/>
</dbReference>
<dbReference type="Proteomes" id="UP000321378">
    <property type="component" value="Chromosome"/>
</dbReference>
<keyword evidence="4 10" id="KW-1003">Cell membrane</keyword>
<evidence type="ECO:0000256" key="3">
    <source>
        <dbReference type="ARBA" id="ARBA00022448"/>
    </source>
</evidence>
<proteinExistence type="inferred from homology"/>
<keyword evidence="8 9" id="KW-0472">Membrane</keyword>
<feature type="domain" description="ABC transmembrane type-1" evidence="11">
    <location>
        <begin position="199"/>
        <end position="414"/>
    </location>
</feature>
<feature type="transmembrane region" description="Helical" evidence="9">
    <location>
        <begin position="392"/>
        <end position="415"/>
    </location>
</feature>
<dbReference type="Proteomes" id="UP000422644">
    <property type="component" value="Chromosome"/>
</dbReference>
<dbReference type="GO" id="GO:0015423">
    <property type="term" value="F:ABC-type maltose transporter activity"/>
    <property type="evidence" value="ECO:0007669"/>
    <property type="project" value="TreeGrafter"/>
</dbReference>
<keyword evidence="3 9" id="KW-0813">Transport</keyword>
<dbReference type="OrthoDB" id="9778687at2"/>
<feature type="transmembrane region" description="Helical" evidence="9">
    <location>
        <begin position="135"/>
        <end position="160"/>
    </location>
</feature>
<evidence type="ECO:0000256" key="5">
    <source>
        <dbReference type="ARBA" id="ARBA00022597"/>
    </source>
</evidence>
<evidence type="ECO:0000256" key="2">
    <source>
        <dbReference type="ARBA" id="ARBA00009047"/>
    </source>
</evidence>
<feature type="transmembrane region" description="Helical" evidence="9">
    <location>
        <begin position="283"/>
        <end position="305"/>
    </location>
</feature>
<dbReference type="Gene3D" id="1.20.58.370">
    <property type="entry name" value="MalF N-terminal region-like"/>
    <property type="match status" value="1"/>
</dbReference>